<feature type="transmembrane region" description="Helical" evidence="7">
    <location>
        <begin position="204"/>
        <end position="226"/>
    </location>
</feature>
<keyword evidence="3" id="KW-0813">Transport</keyword>
<dbReference type="PRINTS" id="PR01035">
    <property type="entry name" value="TCRTETA"/>
</dbReference>
<dbReference type="Proteomes" id="UP000178372">
    <property type="component" value="Unassembled WGS sequence"/>
</dbReference>
<evidence type="ECO:0000256" key="4">
    <source>
        <dbReference type="ARBA" id="ARBA00022692"/>
    </source>
</evidence>
<dbReference type="SUPFAM" id="SSF103473">
    <property type="entry name" value="MFS general substrate transporter"/>
    <property type="match status" value="1"/>
</dbReference>
<evidence type="ECO:0000259" key="8">
    <source>
        <dbReference type="PROSITE" id="PS50850"/>
    </source>
</evidence>
<feature type="transmembrane region" description="Helical" evidence="7">
    <location>
        <begin position="35"/>
        <end position="58"/>
    </location>
</feature>
<feature type="domain" description="Major facilitator superfamily (MFS) profile" evidence="8">
    <location>
        <begin position="4"/>
        <end position="367"/>
    </location>
</feature>
<evidence type="ECO:0000313" key="9">
    <source>
        <dbReference type="EMBL" id="OGK15781.1"/>
    </source>
</evidence>
<name>A0A1F7GA60_9BACT</name>
<protein>
    <recommendedName>
        <fullName evidence="8">Major facilitator superfamily (MFS) profile domain-containing protein</fullName>
    </recommendedName>
</protein>
<dbReference type="PROSITE" id="PS50850">
    <property type="entry name" value="MFS"/>
    <property type="match status" value="1"/>
</dbReference>
<keyword evidence="5 7" id="KW-1133">Transmembrane helix</keyword>
<sequence>MKRELWLIFLVIFVDSLGFGLVIPTLPFIATKFGASAIIIGLLMSAYPFFQFFGSPILGKLSDRVGRKPILSLSLLGSAISYILIVFSQSIAMFFVSRSIAGLTGGSISVAQAYITDVAQGKERTKAIGMIGASFGLGFILGPLIGGLLTSYGLAMPFAFAGILSFINAVLIMIIVPEPKHHSVKKDKKKMNMKIIREVIEPKIVLHLILLLFFMSLSASLIQGVFPLFASDVFKWDARFTGIFFAYIGLMLVIAQGILLRKFLIYITEKRLIQISLFVLAFGFLFIYQERFVYLGATLIAVPFGILITTLQSEISAYSDPSEQGVVLGISQGANSLAQAIGPALGGFLFGNFFFKRLFISVLYLFL</sequence>
<evidence type="ECO:0000256" key="6">
    <source>
        <dbReference type="ARBA" id="ARBA00023136"/>
    </source>
</evidence>
<dbReference type="PROSITE" id="PS00216">
    <property type="entry name" value="SUGAR_TRANSPORT_1"/>
    <property type="match status" value="1"/>
</dbReference>
<gene>
    <name evidence="9" type="ORF">A2690_01040</name>
</gene>
<feature type="transmembrane region" description="Helical" evidence="7">
    <location>
        <begin position="95"/>
        <end position="115"/>
    </location>
</feature>
<comment type="similarity">
    <text evidence="2">Belongs to the major facilitator superfamily. TCR/Tet family.</text>
</comment>
<keyword evidence="6 7" id="KW-0472">Membrane</keyword>
<comment type="caution">
    <text evidence="9">The sequence shown here is derived from an EMBL/GenBank/DDBJ whole genome shotgun (WGS) entry which is preliminary data.</text>
</comment>
<keyword evidence="4 7" id="KW-0812">Transmembrane</keyword>
<dbReference type="InterPro" id="IPR005829">
    <property type="entry name" value="Sugar_transporter_CS"/>
</dbReference>
<dbReference type="PANTHER" id="PTHR23504:SF15">
    <property type="entry name" value="MAJOR FACILITATOR SUPERFAMILY (MFS) PROFILE DOMAIN-CONTAINING PROTEIN"/>
    <property type="match status" value="1"/>
</dbReference>
<dbReference type="EMBL" id="MFZF01000025">
    <property type="protein sequence ID" value="OGK15781.1"/>
    <property type="molecule type" value="Genomic_DNA"/>
</dbReference>
<dbReference type="InterPro" id="IPR036259">
    <property type="entry name" value="MFS_trans_sf"/>
</dbReference>
<dbReference type="InterPro" id="IPR020846">
    <property type="entry name" value="MFS_dom"/>
</dbReference>
<dbReference type="InterPro" id="IPR011701">
    <property type="entry name" value="MFS"/>
</dbReference>
<evidence type="ECO:0000256" key="7">
    <source>
        <dbReference type="SAM" id="Phobius"/>
    </source>
</evidence>
<evidence type="ECO:0000256" key="3">
    <source>
        <dbReference type="ARBA" id="ARBA00022448"/>
    </source>
</evidence>
<evidence type="ECO:0000313" key="10">
    <source>
        <dbReference type="Proteomes" id="UP000178372"/>
    </source>
</evidence>
<feature type="transmembrane region" description="Helical" evidence="7">
    <location>
        <begin position="155"/>
        <end position="176"/>
    </location>
</feature>
<feature type="transmembrane region" description="Helical" evidence="7">
    <location>
        <begin position="345"/>
        <end position="366"/>
    </location>
</feature>
<feature type="transmembrane region" description="Helical" evidence="7">
    <location>
        <begin position="7"/>
        <end position="29"/>
    </location>
</feature>
<proteinExistence type="inferred from homology"/>
<dbReference type="GO" id="GO:0022857">
    <property type="term" value="F:transmembrane transporter activity"/>
    <property type="evidence" value="ECO:0007669"/>
    <property type="project" value="InterPro"/>
</dbReference>
<evidence type="ECO:0000256" key="2">
    <source>
        <dbReference type="ARBA" id="ARBA00007520"/>
    </source>
</evidence>
<dbReference type="InterPro" id="IPR001958">
    <property type="entry name" value="Tet-R_TetA/multi-R_MdtG-like"/>
</dbReference>
<evidence type="ECO:0000256" key="5">
    <source>
        <dbReference type="ARBA" id="ARBA00022989"/>
    </source>
</evidence>
<accession>A0A1F7GA60</accession>
<feature type="transmembrane region" description="Helical" evidence="7">
    <location>
        <begin position="272"/>
        <end position="288"/>
    </location>
</feature>
<dbReference type="GO" id="GO:0016020">
    <property type="term" value="C:membrane"/>
    <property type="evidence" value="ECO:0007669"/>
    <property type="project" value="UniProtKB-SubCell"/>
</dbReference>
<reference evidence="9 10" key="1">
    <citation type="journal article" date="2016" name="Nat. Commun.">
        <title>Thousands of microbial genomes shed light on interconnected biogeochemical processes in an aquifer system.</title>
        <authorList>
            <person name="Anantharaman K."/>
            <person name="Brown C.T."/>
            <person name="Hug L.A."/>
            <person name="Sharon I."/>
            <person name="Castelle C.J."/>
            <person name="Probst A.J."/>
            <person name="Thomas B.C."/>
            <person name="Singh A."/>
            <person name="Wilkins M.J."/>
            <person name="Karaoz U."/>
            <person name="Brodie E.L."/>
            <person name="Williams K.H."/>
            <person name="Hubbard S.S."/>
            <person name="Banfield J.F."/>
        </authorList>
    </citation>
    <scope>NUCLEOTIDE SEQUENCE [LARGE SCALE GENOMIC DNA]</scope>
</reference>
<feature type="transmembrane region" description="Helical" evidence="7">
    <location>
        <begin position="70"/>
        <end position="89"/>
    </location>
</feature>
<evidence type="ECO:0000256" key="1">
    <source>
        <dbReference type="ARBA" id="ARBA00004141"/>
    </source>
</evidence>
<dbReference type="Pfam" id="PF07690">
    <property type="entry name" value="MFS_1"/>
    <property type="match status" value="1"/>
</dbReference>
<organism evidence="9 10">
    <name type="scientific">Candidatus Roizmanbacteria bacterium RIFCSPHIGHO2_01_FULL_39_12b</name>
    <dbReference type="NCBI Taxonomy" id="1802030"/>
    <lineage>
        <taxon>Bacteria</taxon>
        <taxon>Candidatus Roizmaniibacteriota</taxon>
    </lineage>
</organism>
<comment type="subcellular location">
    <subcellularLocation>
        <location evidence="1">Membrane</location>
        <topology evidence="1">Multi-pass membrane protein</topology>
    </subcellularLocation>
</comment>
<feature type="transmembrane region" description="Helical" evidence="7">
    <location>
        <begin position="127"/>
        <end position="149"/>
    </location>
</feature>
<dbReference type="Gene3D" id="1.20.1250.20">
    <property type="entry name" value="MFS general substrate transporter like domains"/>
    <property type="match status" value="1"/>
</dbReference>
<dbReference type="PANTHER" id="PTHR23504">
    <property type="entry name" value="MAJOR FACILITATOR SUPERFAMILY DOMAIN-CONTAINING PROTEIN 10"/>
    <property type="match status" value="1"/>
</dbReference>
<dbReference type="AlphaFoldDB" id="A0A1F7GA60"/>
<feature type="transmembrane region" description="Helical" evidence="7">
    <location>
        <begin position="238"/>
        <end position="260"/>
    </location>
</feature>